<proteinExistence type="predicted"/>
<dbReference type="Pfam" id="PF12849">
    <property type="entry name" value="PBP_like_2"/>
    <property type="match status" value="1"/>
</dbReference>
<organism evidence="2 3">
    <name type="scientific">Candidatus Nitrobium versatile</name>
    <dbReference type="NCBI Taxonomy" id="2884831"/>
    <lineage>
        <taxon>Bacteria</taxon>
        <taxon>Pseudomonadati</taxon>
        <taxon>Nitrospirota</taxon>
        <taxon>Nitrospiria</taxon>
        <taxon>Nitrospirales</taxon>
        <taxon>Nitrospiraceae</taxon>
        <taxon>Candidatus Nitrobium</taxon>
    </lineage>
</organism>
<sequence>MVKSRGGQSGMGNETTRLIIASTTSTQNSGLFDILIPAYEESGGRTVRVEVIVVGTGKAIRIAKKGEADLLFVHDPSREEKFLVGGYGVNRRAVMHNTFVITGPGEDPAGIRGARTAAEAFEEIAEKGSPFVSRGDDSGTNIRELDIWDDTGINPKGKGWYFETGGKMGDTLLVADRKRAYTLVDRGTFLNYETQVDLAALFAGDPVLRNHYSVIAVNPDRFPGVNYRGAMDFIAFVTSPEGQRLIAGYIKHGENLFYPDAVPSILKEENQEHRK</sequence>
<dbReference type="SUPFAM" id="SSF53850">
    <property type="entry name" value="Periplasmic binding protein-like II"/>
    <property type="match status" value="1"/>
</dbReference>
<dbReference type="PANTHER" id="PTHR37945">
    <property type="entry name" value="EXTRACELLULAR TUNGSTATE BINDING PROTEIN"/>
    <property type="match status" value="1"/>
</dbReference>
<reference evidence="2" key="2">
    <citation type="submission" date="2021-08" db="EMBL/GenBank/DDBJ databases">
        <authorList>
            <person name="Dalcin Martins P."/>
        </authorList>
    </citation>
    <scope>NUCLEOTIDE SEQUENCE</scope>
    <source>
        <strain evidence="2">MAG_39</strain>
    </source>
</reference>
<dbReference type="Gene3D" id="3.40.190.10">
    <property type="entry name" value="Periplasmic binding protein-like II"/>
    <property type="match status" value="2"/>
</dbReference>
<protein>
    <submittedName>
        <fullName evidence="2">Substrate-binding domain-containing protein</fullName>
    </submittedName>
</protein>
<dbReference type="Proteomes" id="UP000705867">
    <property type="component" value="Unassembled WGS sequence"/>
</dbReference>
<evidence type="ECO:0000259" key="1">
    <source>
        <dbReference type="Pfam" id="PF12849"/>
    </source>
</evidence>
<evidence type="ECO:0000313" key="3">
    <source>
        <dbReference type="Proteomes" id="UP000705867"/>
    </source>
</evidence>
<dbReference type="PANTHER" id="PTHR37945:SF1">
    <property type="entry name" value="EXTRACELLULAR TUNGSTATE BINDING PROTEIN"/>
    <property type="match status" value="1"/>
</dbReference>
<dbReference type="InterPro" id="IPR052738">
    <property type="entry name" value="ABC-Tungstate_binding"/>
</dbReference>
<reference evidence="2" key="1">
    <citation type="journal article" date="2021" name="bioRxiv">
        <title>Unraveling nitrogen, sulfur and carbon metabolic pathways and microbial community transcriptional responses to substrate deprivation and toxicity stresses in a bioreactor mimicking anoxic brackish coastal sediment conditions.</title>
        <authorList>
            <person name="Martins P.D."/>
            <person name="Echeveste M.J."/>
            <person name="Arshad A."/>
            <person name="Kurth J."/>
            <person name="Ouboter H."/>
            <person name="Jetten M.S.M."/>
            <person name="Welte C.U."/>
        </authorList>
    </citation>
    <scope>NUCLEOTIDE SEQUENCE</scope>
    <source>
        <strain evidence="2">MAG_39</strain>
    </source>
</reference>
<evidence type="ECO:0000313" key="2">
    <source>
        <dbReference type="EMBL" id="MBZ0156423.1"/>
    </source>
</evidence>
<accession>A0A953M1Y1</accession>
<dbReference type="InterPro" id="IPR024370">
    <property type="entry name" value="PBP_domain"/>
</dbReference>
<dbReference type="EMBL" id="JAIOIV010000076">
    <property type="protein sequence ID" value="MBZ0156423.1"/>
    <property type="molecule type" value="Genomic_DNA"/>
</dbReference>
<name>A0A953M1Y1_9BACT</name>
<dbReference type="AlphaFoldDB" id="A0A953M1Y1"/>
<gene>
    <name evidence="2" type="ORF">K8I29_09485</name>
</gene>
<comment type="caution">
    <text evidence="2">The sequence shown here is derived from an EMBL/GenBank/DDBJ whole genome shotgun (WGS) entry which is preliminary data.</text>
</comment>
<feature type="domain" description="PBP" evidence="1">
    <location>
        <begin position="14"/>
        <end position="241"/>
    </location>
</feature>